<dbReference type="Pfam" id="PF00378">
    <property type="entry name" value="ECH_1"/>
    <property type="match status" value="1"/>
</dbReference>
<evidence type="ECO:0000256" key="1">
    <source>
        <dbReference type="ARBA" id="ARBA00005254"/>
    </source>
</evidence>
<organism evidence="3 4">
    <name type="scientific">Photobacterium atrarenae</name>
    <dbReference type="NCBI Taxonomy" id="865757"/>
    <lineage>
        <taxon>Bacteria</taxon>
        <taxon>Pseudomonadati</taxon>
        <taxon>Pseudomonadota</taxon>
        <taxon>Gammaproteobacteria</taxon>
        <taxon>Vibrionales</taxon>
        <taxon>Vibrionaceae</taxon>
        <taxon>Photobacterium</taxon>
    </lineage>
</organism>
<dbReference type="InterPro" id="IPR001753">
    <property type="entry name" value="Enoyl-CoA_hydra/iso"/>
</dbReference>
<proteinExistence type="inferred from homology"/>
<evidence type="ECO:0000256" key="2">
    <source>
        <dbReference type="SAM" id="MobiDB-lite"/>
    </source>
</evidence>
<evidence type="ECO:0000313" key="3">
    <source>
        <dbReference type="EMBL" id="UTV30119.1"/>
    </source>
</evidence>
<dbReference type="Gene3D" id="3.90.226.10">
    <property type="entry name" value="2-enoyl-CoA Hydratase, Chain A, domain 1"/>
    <property type="match status" value="1"/>
</dbReference>
<sequence>MKQQQETNQARDRDPGHLHCTPDAEVQCTISELGVATLTLNRINKHNAFNAEIIQSLLGYLRKLKHQPGLRVLVLAANGKHFSAGADLEWMMSMAAHSVKENRADALELASLLYELDTFPAPTIAQIQGSAFGGALGLICCCDIAIASPDARFCLSEVRIGLLPATIGPYVCRAIGQRQARRYMLTAEFMDATTAQQLGLLHEISEQPETRVETLVALLLENSPQSLAQTKLLCQLCDQHEINPALMKKTSQLIADIRVSPEGQEGLAAFFARRPPAWSPRYE</sequence>
<name>A0ABY5GLY3_9GAMM</name>
<dbReference type="SUPFAM" id="SSF52096">
    <property type="entry name" value="ClpP/crotonase"/>
    <property type="match status" value="1"/>
</dbReference>
<keyword evidence="4" id="KW-1185">Reference proteome</keyword>
<comment type="similarity">
    <text evidence="1">Belongs to the enoyl-CoA hydratase/isomerase family.</text>
</comment>
<reference evidence="3" key="1">
    <citation type="submission" date="2022-07" db="EMBL/GenBank/DDBJ databases">
        <title>Genome sequencing of Photobacterium atrarenae GJH2-4.</title>
        <authorList>
            <person name="Park S.-J."/>
        </authorList>
    </citation>
    <scope>NUCLEOTIDE SEQUENCE</scope>
    <source>
        <strain evidence="3">GJH2-4</strain>
    </source>
</reference>
<dbReference type="Gene3D" id="1.10.12.10">
    <property type="entry name" value="Lyase 2-enoyl-coa Hydratase, Chain A, domain 2"/>
    <property type="match status" value="1"/>
</dbReference>
<dbReference type="PANTHER" id="PTHR42964">
    <property type="entry name" value="ENOYL-COA HYDRATASE"/>
    <property type="match status" value="1"/>
</dbReference>
<dbReference type="InterPro" id="IPR014748">
    <property type="entry name" value="Enoyl-CoA_hydra_C"/>
</dbReference>
<evidence type="ECO:0000313" key="4">
    <source>
        <dbReference type="Proteomes" id="UP001057998"/>
    </source>
</evidence>
<accession>A0ABY5GLY3</accession>
<gene>
    <name evidence="3" type="ORF">NNL38_16150</name>
</gene>
<dbReference type="CDD" id="cd06558">
    <property type="entry name" value="crotonase-like"/>
    <property type="match status" value="1"/>
</dbReference>
<dbReference type="RefSeq" id="WP_255391463.1">
    <property type="nucleotide sequence ID" value="NZ_CP101509.1"/>
</dbReference>
<dbReference type="InterPro" id="IPR029045">
    <property type="entry name" value="ClpP/crotonase-like_dom_sf"/>
</dbReference>
<dbReference type="EMBL" id="CP101509">
    <property type="protein sequence ID" value="UTV30119.1"/>
    <property type="molecule type" value="Genomic_DNA"/>
</dbReference>
<dbReference type="Proteomes" id="UP001057998">
    <property type="component" value="Chromosome 2"/>
</dbReference>
<dbReference type="InterPro" id="IPR051683">
    <property type="entry name" value="Enoyl-CoA_Hydratase/Isomerase"/>
</dbReference>
<protein>
    <submittedName>
        <fullName evidence="3">Enoyl-CoA hydratase-related protein</fullName>
    </submittedName>
</protein>
<feature type="compositionally biased region" description="Basic and acidic residues" evidence="2">
    <location>
        <begin position="9"/>
        <end position="20"/>
    </location>
</feature>
<feature type="region of interest" description="Disordered" evidence="2">
    <location>
        <begin position="1"/>
        <end position="20"/>
    </location>
</feature>
<dbReference type="PANTHER" id="PTHR42964:SF1">
    <property type="entry name" value="POLYKETIDE BIOSYNTHESIS ENOYL-COA HYDRATASE PKSH-RELATED"/>
    <property type="match status" value="1"/>
</dbReference>